<gene>
    <name evidence="9" type="ORF">H9894_05305</name>
</gene>
<evidence type="ECO:0000256" key="2">
    <source>
        <dbReference type="ARBA" id="ARBA00023002"/>
    </source>
</evidence>
<dbReference type="FunFam" id="3.40.309.10:FF:000003">
    <property type="entry name" value="Aldehyde dehydrogenase"/>
    <property type="match status" value="1"/>
</dbReference>
<feature type="active site" evidence="5 6">
    <location>
        <position position="217"/>
    </location>
</feature>
<dbReference type="Gene3D" id="3.40.309.10">
    <property type="entry name" value="Aldehyde Dehydrogenase, Chain A, domain 2"/>
    <property type="match status" value="1"/>
</dbReference>
<dbReference type="InterPro" id="IPR015590">
    <property type="entry name" value="Aldehyde_DH_dom"/>
</dbReference>
<evidence type="ECO:0000256" key="4">
    <source>
        <dbReference type="PIRNR" id="PIRNR036492"/>
    </source>
</evidence>
<dbReference type="EMBL" id="DXHV01000055">
    <property type="protein sequence ID" value="HIW00591.1"/>
    <property type="molecule type" value="Genomic_DNA"/>
</dbReference>
<proteinExistence type="inferred from homology"/>
<dbReference type="InterPro" id="IPR016163">
    <property type="entry name" value="Ald_DH_C"/>
</dbReference>
<comment type="caution">
    <text evidence="9">The sequence shown here is derived from an EMBL/GenBank/DDBJ whole genome shotgun (WGS) entry which is preliminary data.</text>
</comment>
<dbReference type="AlphaFoldDB" id="A0A9D1TQL1"/>
<feature type="active site" evidence="5">
    <location>
        <position position="251"/>
    </location>
</feature>
<dbReference type="GO" id="GO:0004029">
    <property type="term" value="F:aldehyde dehydrogenase (NAD+) activity"/>
    <property type="evidence" value="ECO:0007669"/>
    <property type="project" value="TreeGrafter"/>
</dbReference>
<sequence>MPAKDPGVIDPAGLVAEQRAFFAAGHTLPAEARRAALKRLHTVLTARQADMEEALKRDLGHCRMESFLAESVLLLDELKTAMARVRAWARPGFVLPSLLNFPSLDRIWREPYGATLIISPWNYPFLLTLGPLIAAVTAGNCAILKPSEDVPASAALLADMVEEAFAPEHVRVVQGGAEVARGLLAQRFDHIFFTGSARVGRLVLEAAARHLTPVCLELGGKSPCIVTRSADLRLAARRIAWGKLLNAGQTCVAPDYVLVQPDREEALCQELRLAMQAFYSTDASRSPDYARIVNARHHARLVSYLETARVWHGGDHDAQSLYFGPTIVRGASFQDRIMQEEIFGPILPVLPCSSLDEAIRLINDREKPLALYLFSQSREEADRVWTHCHFGGGCVNDTLSHLINKRLPFGGVGQSGMGSYHGRWGFETFSHKKSQLVRLVPDVPLRYPPFAGKNRIRALLRRLLG</sequence>
<evidence type="ECO:0000256" key="7">
    <source>
        <dbReference type="RuleBase" id="RU003345"/>
    </source>
</evidence>
<dbReference type="PANTHER" id="PTHR43570">
    <property type="entry name" value="ALDEHYDE DEHYDROGENASE"/>
    <property type="match status" value="1"/>
</dbReference>
<evidence type="ECO:0000313" key="10">
    <source>
        <dbReference type="Proteomes" id="UP000886752"/>
    </source>
</evidence>
<dbReference type="InterPro" id="IPR012394">
    <property type="entry name" value="Aldehyde_DH_NAD(P)"/>
</dbReference>
<organism evidence="9 10">
    <name type="scientific">Candidatus Desulfovibrio intestinipullorum</name>
    <dbReference type="NCBI Taxonomy" id="2838536"/>
    <lineage>
        <taxon>Bacteria</taxon>
        <taxon>Pseudomonadati</taxon>
        <taxon>Thermodesulfobacteriota</taxon>
        <taxon>Desulfovibrionia</taxon>
        <taxon>Desulfovibrionales</taxon>
        <taxon>Desulfovibrionaceae</taxon>
        <taxon>Desulfovibrio</taxon>
    </lineage>
</organism>
<name>A0A9D1TQL1_9BACT</name>
<dbReference type="Proteomes" id="UP000886752">
    <property type="component" value="Unassembled WGS sequence"/>
</dbReference>
<evidence type="ECO:0000259" key="8">
    <source>
        <dbReference type="Pfam" id="PF00171"/>
    </source>
</evidence>
<dbReference type="PIRSF" id="PIRSF036492">
    <property type="entry name" value="ALDH"/>
    <property type="match status" value="1"/>
</dbReference>
<dbReference type="PANTHER" id="PTHR43570:SF16">
    <property type="entry name" value="ALDEHYDE DEHYDROGENASE TYPE III, ISOFORM Q"/>
    <property type="match status" value="1"/>
</dbReference>
<evidence type="ECO:0000256" key="5">
    <source>
        <dbReference type="PIRSR" id="PIRSR036492-1"/>
    </source>
</evidence>
<dbReference type="Pfam" id="PF00171">
    <property type="entry name" value="Aldedh"/>
    <property type="match status" value="1"/>
</dbReference>
<dbReference type="InterPro" id="IPR016162">
    <property type="entry name" value="Ald_DH_N"/>
</dbReference>
<evidence type="ECO:0000256" key="1">
    <source>
        <dbReference type="ARBA" id="ARBA00009986"/>
    </source>
</evidence>
<dbReference type="FunFam" id="3.40.605.10:FF:000004">
    <property type="entry name" value="Aldehyde dehydrogenase"/>
    <property type="match status" value="1"/>
</dbReference>
<dbReference type="PROSITE" id="PS00687">
    <property type="entry name" value="ALDEHYDE_DEHYDR_GLU"/>
    <property type="match status" value="1"/>
</dbReference>
<reference evidence="9" key="1">
    <citation type="journal article" date="2021" name="PeerJ">
        <title>Extensive microbial diversity within the chicken gut microbiome revealed by metagenomics and culture.</title>
        <authorList>
            <person name="Gilroy R."/>
            <person name="Ravi A."/>
            <person name="Getino M."/>
            <person name="Pursley I."/>
            <person name="Horton D.L."/>
            <person name="Alikhan N.F."/>
            <person name="Baker D."/>
            <person name="Gharbi K."/>
            <person name="Hall N."/>
            <person name="Watson M."/>
            <person name="Adriaenssens E.M."/>
            <person name="Foster-Nyarko E."/>
            <person name="Jarju S."/>
            <person name="Secka A."/>
            <person name="Antonio M."/>
            <person name="Oren A."/>
            <person name="Chaudhuri R.R."/>
            <person name="La Ragione R."/>
            <person name="Hildebrand F."/>
            <person name="Pallen M.J."/>
        </authorList>
    </citation>
    <scope>NUCLEOTIDE SEQUENCE</scope>
    <source>
        <strain evidence="9">ChiHecec2B26-446</strain>
    </source>
</reference>
<comment type="similarity">
    <text evidence="1 4 7">Belongs to the aldehyde dehydrogenase family.</text>
</comment>
<protein>
    <recommendedName>
        <fullName evidence="4">Aldehyde dehydrogenase</fullName>
    </recommendedName>
</protein>
<feature type="domain" description="Aldehyde dehydrogenase" evidence="8">
    <location>
        <begin position="20"/>
        <end position="433"/>
    </location>
</feature>
<dbReference type="InterPro" id="IPR029510">
    <property type="entry name" value="Ald_DH_CS_GLU"/>
</dbReference>
<dbReference type="SUPFAM" id="SSF53720">
    <property type="entry name" value="ALDH-like"/>
    <property type="match status" value="1"/>
</dbReference>
<evidence type="ECO:0000313" key="9">
    <source>
        <dbReference type="EMBL" id="HIW00591.1"/>
    </source>
</evidence>
<evidence type="ECO:0000256" key="6">
    <source>
        <dbReference type="PROSITE-ProRule" id="PRU10007"/>
    </source>
</evidence>
<dbReference type="GO" id="GO:0006081">
    <property type="term" value="P:aldehyde metabolic process"/>
    <property type="evidence" value="ECO:0007669"/>
    <property type="project" value="InterPro"/>
</dbReference>
<dbReference type="GO" id="GO:0005737">
    <property type="term" value="C:cytoplasm"/>
    <property type="evidence" value="ECO:0007669"/>
    <property type="project" value="TreeGrafter"/>
</dbReference>
<accession>A0A9D1TQL1</accession>
<keyword evidence="2 4" id="KW-0560">Oxidoreductase</keyword>
<reference evidence="9" key="2">
    <citation type="submission" date="2021-04" db="EMBL/GenBank/DDBJ databases">
        <authorList>
            <person name="Gilroy R."/>
        </authorList>
    </citation>
    <scope>NUCLEOTIDE SEQUENCE</scope>
    <source>
        <strain evidence="9">ChiHecec2B26-446</strain>
    </source>
</reference>
<dbReference type="InterPro" id="IPR016160">
    <property type="entry name" value="Ald_DH_CS_CYS"/>
</dbReference>
<evidence type="ECO:0000256" key="3">
    <source>
        <dbReference type="ARBA" id="ARBA00023027"/>
    </source>
</evidence>
<dbReference type="Gene3D" id="3.40.605.10">
    <property type="entry name" value="Aldehyde Dehydrogenase, Chain A, domain 1"/>
    <property type="match status" value="1"/>
</dbReference>
<keyword evidence="3" id="KW-0520">NAD</keyword>
<dbReference type="PROSITE" id="PS00070">
    <property type="entry name" value="ALDEHYDE_DEHYDR_CYS"/>
    <property type="match status" value="1"/>
</dbReference>
<dbReference type="InterPro" id="IPR016161">
    <property type="entry name" value="Ald_DH/histidinol_DH"/>
</dbReference>